<gene>
    <name evidence="2" type="ORF">AZE42_09756</name>
</gene>
<proteinExistence type="predicted"/>
<feature type="compositionally biased region" description="Polar residues" evidence="1">
    <location>
        <begin position="160"/>
        <end position="169"/>
    </location>
</feature>
<evidence type="ECO:0000313" key="3">
    <source>
        <dbReference type="Proteomes" id="UP000183567"/>
    </source>
</evidence>
<organism evidence="2 3">
    <name type="scientific">Rhizopogon vesiculosus</name>
    <dbReference type="NCBI Taxonomy" id="180088"/>
    <lineage>
        <taxon>Eukaryota</taxon>
        <taxon>Fungi</taxon>
        <taxon>Dikarya</taxon>
        <taxon>Basidiomycota</taxon>
        <taxon>Agaricomycotina</taxon>
        <taxon>Agaricomycetes</taxon>
        <taxon>Agaricomycetidae</taxon>
        <taxon>Boletales</taxon>
        <taxon>Suillineae</taxon>
        <taxon>Rhizopogonaceae</taxon>
        <taxon>Rhizopogon</taxon>
    </lineage>
</organism>
<feature type="compositionally biased region" description="Polar residues" evidence="1">
    <location>
        <begin position="129"/>
        <end position="140"/>
    </location>
</feature>
<dbReference type="Proteomes" id="UP000183567">
    <property type="component" value="Unassembled WGS sequence"/>
</dbReference>
<feature type="compositionally biased region" description="Polar residues" evidence="1">
    <location>
        <begin position="104"/>
        <end position="120"/>
    </location>
</feature>
<feature type="region of interest" description="Disordered" evidence="1">
    <location>
        <begin position="48"/>
        <end position="196"/>
    </location>
</feature>
<name>A0A1J8PLW2_9AGAM</name>
<dbReference type="OrthoDB" id="1112565at2759"/>
<reference evidence="2 3" key="1">
    <citation type="submission" date="2016-03" db="EMBL/GenBank/DDBJ databases">
        <title>Comparative genomics of the ectomycorrhizal sister species Rhizopogon vinicolor and Rhizopogon vesiculosus (Basidiomycota: Boletales) reveals a divergence of the mating type B locus.</title>
        <authorList>
            <person name="Mujic A.B."/>
            <person name="Kuo A."/>
            <person name="Tritt A."/>
            <person name="Lipzen A."/>
            <person name="Chen C."/>
            <person name="Johnson J."/>
            <person name="Sharma A."/>
            <person name="Barry K."/>
            <person name="Grigoriev I.V."/>
            <person name="Spatafora J.W."/>
        </authorList>
    </citation>
    <scope>NUCLEOTIDE SEQUENCE [LARGE SCALE GENOMIC DNA]</scope>
    <source>
        <strain evidence="2 3">AM-OR11-056</strain>
    </source>
</reference>
<evidence type="ECO:0000313" key="2">
    <source>
        <dbReference type="EMBL" id="OJA10110.1"/>
    </source>
</evidence>
<dbReference type="STRING" id="180088.A0A1J8PLW2"/>
<evidence type="ECO:0000256" key="1">
    <source>
        <dbReference type="SAM" id="MobiDB-lite"/>
    </source>
</evidence>
<dbReference type="AlphaFoldDB" id="A0A1J8PLW2"/>
<dbReference type="EMBL" id="LVVM01005605">
    <property type="protein sequence ID" value="OJA10110.1"/>
    <property type="molecule type" value="Genomic_DNA"/>
</dbReference>
<accession>A0A1J8PLW2</accession>
<feature type="compositionally biased region" description="Low complexity" evidence="1">
    <location>
        <begin position="48"/>
        <end position="61"/>
    </location>
</feature>
<feature type="compositionally biased region" description="Low complexity" evidence="1">
    <location>
        <begin position="79"/>
        <end position="93"/>
    </location>
</feature>
<comment type="caution">
    <text evidence="2">The sequence shown here is derived from an EMBL/GenBank/DDBJ whole genome shotgun (WGS) entry which is preliminary data.</text>
</comment>
<keyword evidence="3" id="KW-1185">Reference proteome</keyword>
<protein>
    <submittedName>
        <fullName evidence="2">Uncharacterized protein</fullName>
    </submittedName>
</protein>
<sequence length="273" mass="29835">MAQIASLPPQTHPPRISQLLPTVKCTSCLQPVPLAELGDHLCPPTPLSLQKQSMSPKSSSSFLPRGLQNLRIPPSVNYNTSPTTTINSPTTSGTPPPLSILRNGGTSHIQFTPQSTSPVQTAPPPMSGRTRTPLNATNGPKSPPGETSFPNAFEHDPPQWSVTARSRTPSGRRENVPVGPQVPLLFPMAPRTRTHSNAPSHIRRAYLRVHHLIHDVLHSMSLEPNILTTYNALPLTPLELSILPTYGGLHSTFFVLQLTVHNMIQDPYRPHMH</sequence>